<evidence type="ECO:0000313" key="3">
    <source>
        <dbReference type="EMBL" id="ELR07276.1"/>
    </source>
</evidence>
<dbReference type="STRING" id="658429.L8G5N3"/>
<dbReference type="AlphaFoldDB" id="L8G5N3"/>
<evidence type="ECO:0000256" key="2">
    <source>
        <dbReference type="SAM" id="MobiDB-lite"/>
    </source>
</evidence>
<feature type="non-terminal residue" evidence="3">
    <location>
        <position position="1"/>
    </location>
</feature>
<feature type="compositionally biased region" description="Acidic residues" evidence="2">
    <location>
        <begin position="115"/>
        <end position="125"/>
    </location>
</feature>
<feature type="compositionally biased region" description="Basic and acidic residues" evidence="2">
    <location>
        <begin position="126"/>
        <end position="135"/>
    </location>
</feature>
<feature type="coiled-coil region" evidence="1">
    <location>
        <begin position="33"/>
        <end position="60"/>
    </location>
</feature>
<accession>L8G5N3</accession>
<dbReference type="Proteomes" id="UP000011064">
    <property type="component" value="Unassembled WGS sequence"/>
</dbReference>
<name>L8G5N3_PSED2</name>
<dbReference type="VEuPathDB" id="FungiDB:GMDG_08347"/>
<reference evidence="4" key="1">
    <citation type="submission" date="2010-09" db="EMBL/GenBank/DDBJ databases">
        <title>The genome sequence of Geomyces destructans 20631-21.</title>
        <authorList>
            <consortium name="The Broad Institute Genome Sequencing Platform"/>
            <person name="Cuomo C.A."/>
            <person name="Blehert D.S."/>
            <person name="Lorch J.M."/>
            <person name="Young S.K."/>
            <person name="Zeng Q."/>
            <person name="Gargeya S."/>
            <person name="Fitzgerald M."/>
            <person name="Haas B."/>
            <person name="Abouelleil A."/>
            <person name="Alvarado L."/>
            <person name="Arachchi H.M."/>
            <person name="Berlin A."/>
            <person name="Brown A."/>
            <person name="Chapman S.B."/>
            <person name="Chen Z."/>
            <person name="Dunbar C."/>
            <person name="Freedman E."/>
            <person name="Gearin G."/>
            <person name="Gellesch M."/>
            <person name="Goldberg J."/>
            <person name="Griggs A."/>
            <person name="Gujja S."/>
            <person name="Heiman D."/>
            <person name="Howarth C."/>
            <person name="Larson L."/>
            <person name="Lui A."/>
            <person name="MacDonald P.J.P."/>
            <person name="Montmayeur A."/>
            <person name="Murphy C."/>
            <person name="Neiman D."/>
            <person name="Pearson M."/>
            <person name="Priest M."/>
            <person name="Roberts A."/>
            <person name="Saif S."/>
            <person name="Shea T."/>
            <person name="Shenoy N."/>
            <person name="Sisk P."/>
            <person name="Stolte C."/>
            <person name="Sykes S."/>
            <person name="Wortman J."/>
            <person name="Nusbaum C."/>
            <person name="Birren B."/>
        </authorList>
    </citation>
    <scope>NUCLEOTIDE SEQUENCE [LARGE SCALE GENOMIC DNA]</scope>
    <source>
        <strain evidence="4">ATCC MYA-4855 / 20631-21</strain>
    </source>
</reference>
<gene>
    <name evidence="3" type="ORF">GMDG_08347</name>
</gene>
<sequence>LDLLAFRRQVEESKKRSSRSRARLQFGGELTAAHAHELRAQKAELAAQKLEAKRVRVARQAAYRAQKQLRRAGIEARKEERLRKKGVAALRKAGLPIPPEFEDLIPDQEALQTEVESEGEGEGEGESGREGRSGSEEVIVS</sequence>
<dbReference type="HOGENOM" id="CLU_112995_1_0_1"/>
<evidence type="ECO:0000256" key="1">
    <source>
        <dbReference type="SAM" id="Coils"/>
    </source>
</evidence>
<protein>
    <submittedName>
        <fullName evidence="3">Uncharacterized protein</fullName>
    </submittedName>
</protein>
<evidence type="ECO:0000313" key="4">
    <source>
        <dbReference type="Proteomes" id="UP000011064"/>
    </source>
</evidence>
<dbReference type="EMBL" id="GL573513">
    <property type="protein sequence ID" value="ELR07276.1"/>
    <property type="molecule type" value="Genomic_DNA"/>
</dbReference>
<keyword evidence="4" id="KW-1185">Reference proteome</keyword>
<dbReference type="InParanoid" id="L8G5N3"/>
<keyword evidence="1" id="KW-0175">Coiled coil</keyword>
<organism evidence="3 4">
    <name type="scientific">Pseudogymnoascus destructans (strain ATCC MYA-4855 / 20631-21)</name>
    <name type="common">Bat white-nose syndrome fungus</name>
    <name type="synonym">Geomyces destructans</name>
    <dbReference type="NCBI Taxonomy" id="658429"/>
    <lineage>
        <taxon>Eukaryota</taxon>
        <taxon>Fungi</taxon>
        <taxon>Dikarya</taxon>
        <taxon>Ascomycota</taxon>
        <taxon>Pezizomycotina</taxon>
        <taxon>Leotiomycetes</taxon>
        <taxon>Thelebolales</taxon>
        <taxon>Thelebolaceae</taxon>
        <taxon>Pseudogymnoascus</taxon>
    </lineage>
</organism>
<proteinExistence type="predicted"/>
<feature type="region of interest" description="Disordered" evidence="2">
    <location>
        <begin position="98"/>
        <end position="141"/>
    </location>
</feature>